<evidence type="ECO:0000259" key="1">
    <source>
        <dbReference type="SMART" id="SM00481"/>
    </source>
</evidence>
<dbReference type="EMBL" id="JAAMOZ010000001">
    <property type="protein sequence ID" value="NIH56360.1"/>
    <property type="molecule type" value="Genomic_DNA"/>
</dbReference>
<dbReference type="Gene3D" id="3.20.20.140">
    <property type="entry name" value="Metal-dependent hydrolases"/>
    <property type="match status" value="1"/>
</dbReference>
<protein>
    <recommendedName>
        <fullName evidence="1">Polymerase/histidinol phosphatase N-terminal domain-containing protein</fullName>
    </recommendedName>
</protein>
<dbReference type="PANTHER" id="PTHR42924">
    <property type="entry name" value="EXONUCLEASE"/>
    <property type="match status" value="1"/>
</dbReference>
<comment type="caution">
    <text evidence="2">The sequence shown here is derived from an EMBL/GenBank/DDBJ whole genome shotgun (WGS) entry which is preliminary data.</text>
</comment>
<dbReference type="SMART" id="SM00481">
    <property type="entry name" value="POLIIIAc"/>
    <property type="match status" value="1"/>
</dbReference>
<dbReference type="Proteomes" id="UP000749311">
    <property type="component" value="Unassembled WGS sequence"/>
</dbReference>
<dbReference type="InterPro" id="IPR016195">
    <property type="entry name" value="Pol/histidinol_Pase-like"/>
</dbReference>
<proteinExistence type="predicted"/>
<accession>A0ABX0SD93</accession>
<dbReference type="InterPro" id="IPR003141">
    <property type="entry name" value="Pol/His_phosphatase_N"/>
</dbReference>
<gene>
    <name evidence="2" type="ORF">FB473_001005</name>
</gene>
<dbReference type="Pfam" id="PF02811">
    <property type="entry name" value="PHP"/>
    <property type="match status" value="1"/>
</dbReference>
<dbReference type="SUPFAM" id="SSF89550">
    <property type="entry name" value="PHP domain-like"/>
    <property type="match status" value="1"/>
</dbReference>
<name>A0ABX0SD93_9ACTN</name>
<evidence type="ECO:0000313" key="3">
    <source>
        <dbReference type="Proteomes" id="UP000749311"/>
    </source>
</evidence>
<dbReference type="RefSeq" id="WP_167165373.1">
    <property type="nucleotide sequence ID" value="NZ_BAAAOO010000002.1"/>
</dbReference>
<sequence length="286" mass="30468">MRIDLHTHSSVSDGTDTPTRLVLKAQAAGLDVIALTDHDTLLGLDEAAEAGRRVGVKVLAGVEVSTQLRGAEVHLLGYGIGQHDEAFNEELARGRASREQRLPAMLTRLAALGLPLDLSEVMAQRKSANVTVGRPHVADAMVARGYVANRDEAFAKYLDRTGPAYVPRSMVDLGRGIDLIHEAGGAAVLAHPGIREMAEALTGDVIAGLTSEHGLDGIEVDYPLHDASTRDLYHRIGARLGLVRTGGSDYHGSGKVDHPLGVATARESAYRELLRRIRSHGGLAPV</sequence>
<keyword evidence="3" id="KW-1185">Reference proteome</keyword>
<dbReference type="Gene3D" id="1.10.150.650">
    <property type="match status" value="1"/>
</dbReference>
<feature type="domain" description="Polymerase/histidinol phosphatase N-terminal" evidence="1">
    <location>
        <begin position="3"/>
        <end position="68"/>
    </location>
</feature>
<dbReference type="PANTHER" id="PTHR42924:SF3">
    <property type="entry name" value="POLYMERASE_HISTIDINOL PHOSPHATASE N-TERMINAL DOMAIN-CONTAINING PROTEIN"/>
    <property type="match status" value="1"/>
</dbReference>
<organism evidence="2 3">
    <name type="scientific">Brooklawnia cerclae</name>
    <dbReference type="NCBI Taxonomy" id="349934"/>
    <lineage>
        <taxon>Bacteria</taxon>
        <taxon>Bacillati</taxon>
        <taxon>Actinomycetota</taxon>
        <taxon>Actinomycetes</taxon>
        <taxon>Propionibacteriales</taxon>
        <taxon>Propionibacteriaceae</taxon>
        <taxon>Brooklawnia</taxon>
    </lineage>
</organism>
<reference evidence="2 3" key="1">
    <citation type="submission" date="2020-02" db="EMBL/GenBank/DDBJ databases">
        <title>Sequencing the genomes of 1000 actinobacteria strains.</title>
        <authorList>
            <person name="Klenk H.-P."/>
        </authorList>
    </citation>
    <scope>NUCLEOTIDE SEQUENCE [LARGE SCALE GENOMIC DNA]</scope>
    <source>
        <strain evidence="2 3">DSM 19609</strain>
    </source>
</reference>
<evidence type="ECO:0000313" key="2">
    <source>
        <dbReference type="EMBL" id="NIH56360.1"/>
    </source>
</evidence>
<dbReference type="CDD" id="cd07438">
    <property type="entry name" value="PHP_HisPPase_AMP"/>
    <property type="match status" value="1"/>
</dbReference>
<dbReference type="InterPro" id="IPR052018">
    <property type="entry name" value="PHP_domain"/>
</dbReference>
<dbReference type="InterPro" id="IPR004013">
    <property type="entry name" value="PHP_dom"/>
</dbReference>